<dbReference type="Proteomes" id="UP000199116">
    <property type="component" value="Unassembled WGS sequence"/>
</dbReference>
<dbReference type="PROSITE" id="PS51900">
    <property type="entry name" value="CB"/>
    <property type="match status" value="1"/>
</dbReference>
<dbReference type="InterPro" id="IPR011010">
    <property type="entry name" value="DNA_brk_join_enz"/>
</dbReference>
<dbReference type="GO" id="GO:0003677">
    <property type="term" value="F:DNA binding"/>
    <property type="evidence" value="ECO:0007669"/>
    <property type="project" value="UniProtKB-UniRule"/>
</dbReference>
<dbReference type="Pfam" id="PF02899">
    <property type="entry name" value="Phage_int_SAM_1"/>
    <property type="match status" value="1"/>
</dbReference>
<dbReference type="InterPro" id="IPR010998">
    <property type="entry name" value="Integrase_recombinase_N"/>
</dbReference>
<keyword evidence="13" id="KW-1185">Reference proteome</keyword>
<dbReference type="PANTHER" id="PTHR30349:SF77">
    <property type="entry name" value="TYROSINE RECOMBINASE XERC"/>
    <property type="match status" value="1"/>
</dbReference>
<evidence type="ECO:0000256" key="7">
    <source>
        <dbReference type="ARBA" id="ARBA00023172"/>
    </source>
</evidence>
<feature type="domain" description="Tyr recombinase" evidence="10">
    <location>
        <begin position="112"/>
        <end position="294"/>
    </location>
</feature>
<organism evidence="12 13">
    <name type="scientific">Salegentibacter agarivorans</name>
    <dbReference type="NCBI Taxonomy" id="345907"/>
    <lineage>
        <taxon>Bacteria</taxon>
        <taxon>Pseudomonadati</taxon>
        <taxon>Bacteroidota</taxon>
        <taxon>Flavobacteriia</taxon>
        <taxon>Flavobacteriales</taxon>
        <taxon>Flavobacteriaceae</taxon>
        <taxon>Salegentibacter</taxon>
    </lineage>
</organism>
<feature type="active site" description="O-(3'-phospho-DNA)-tyrosine intermediate" evidence="9">
    <location>
        <position position="281"/>
    </location>
</feature>
<dbReference type="InterPro" id="IPR002104">
    <property type="entry name" value="Integrase_catalytic"/>
</dbReference>
<dbReference type="Gene3D" id="1.10.443.10">
    <property type="entry name" value="Intergrase catalytic core"/>
    <property type="match status" value="1"/>
</dbReference>
<proteinExistence type="inferred from homology"/>
<dbReference type="HAMAP" id="MF_01808">
    <property type="entry name" value="Recomb_XerC_XerD"/>
    <property type="match status" value="1"/>
</dbReference>
<comment type="subunit">
    <text evidence="9">Forms a cyclic heterotetrameric complex composed of two molecules of XerC and two molecules of XerD.</text>
</comment>
<comment type="function">
    <text evidence="9">Site-specific tyrosine recombinase, which acts by catalyzing the cutting and rejoining of the recombining DNA molecules. The XerC-XerD complex is essential to convert dimers of the bacterial chromosome into monomers to permit their segregation at cell division. It also contributes to the segregational stability of plasmids.</text>
</comment>
<dbReference type="SUPFAM" id="SSF56349">
    <property type="entry name" value="DNA breaking-rejoining enzymes"/>
    <property type="match status" value="1"/>
</dbReference>
<dbReference type="InterPro" id="IPR044068">
    <property type="entry name" value="CB"/>
</dbReference>
<evidence type="ECO:0000256" key="2">
    <source>
        <dbReference type="ARBA" id="ARBA00022490"/>
    </source>
</evidence>
<evidence type="ECO:0000259" key="10">
    <source>
        <dbReference type="PROSITE" id="PS51898"/>
    </source>
</evidence>
<keyword evidence="2 9" id="KW-0963">Cytoplasm</keyword>
<keyword evidence="6 9" id="KW-0238">DNA-binding</keyword>
<comment type="subcellular location">
    <subcellularLocation>
        <location evidence="1 9">Cytoplasm</location>
    </subcellularLocation>
</comment>
<dbReference type="GO" id="GO:0051301">
    <property type="term" value="P:cell division"/>
    <property type="evidence" value="ECO:0007669"/>
    <property type="project" value="UniProtKB-KW"/>
</dbReference>
<evidence type="ECO:0000313" key="12">
    <source>
        <dbReference type="EMBL" id="SFF73914.1"/>
    </source>
</evidence>
<dbReference type="InterPro" id="IPR004107">
    <property type="entry name" value="Integrase_SAM-like_N"/>
</dbReference>
<evidence type="ECO:0000256" key="5">
    <source>
        <dbReference type="ARBA" id="ARBA00022908"/>
    </source>
</evidence>
<evidence type="ECO:0000256" key="6">
    <source>
        <dbReference type="ARBA" id="ARBA00023125"/>
    </source>
</evidence>
<keyword evidence="4 9" id="KW-0159">Chromosome partition</keyword>
<comment type="similarity">
    <text evidence="9">Belongs to the 'phage' integrase family. XerC subfamily.</text>
</comment>
<name>A0A1I2L3K9_9FLAO</name>
<evidence type="ECO:0000256" key="1">
    <source>
        <dbReference type="ARBA" id="ARBA00004496"/>
    </source>
</evidence>
<dbReference type="InterPro" id="IPR013762">
    <property type="entry name" value="Integrase-like_cat_sf"/>
</dbReference>
<dbReference type="GO" id="GO:0005737">
    <property type="term" value="C:cytoplasm"/>
    <property type="evidence" value="ECO:0007669"/>
    <property type="project" value="UniProtKB-SubCell"/>
</dbReference>
<dbReference type="Pfam" id="PF00589">
    <property type="entry name" value="Phage_integrase"/>
    <property type="match status" value="1"/>
</dbReference>
<keyword evidence="8 9" id="KW-0131">Cell cycle</keyword>
<dbReference type="InterPro" id="IPR023009">
    <property type="entry name" value="Tyrosine_recombinase_XerC/XerD"/>
</dbReference>
<protein>
    <recommendedName>
        <fullName evidence="9">Tyrosine recombinase XerC</fullName>
    </recommendedName>
</protein>
<dbReference type="PROSITE" id="PS51898">
    <property type="entry name" value="TYR_RECOMBINASE"/>
    <property type="match status" value="1"/>
</dbReference>
<dbReference type="InterPro" id="IPR050090">
    <property type="entry name" value="Tyrosine_recombinase_XerCD"/>
</dbReference>
<gene>
    <name evidence="9" type="primary">xerC</name>
    <name evidence="12" type="ORF">SAMN04488033_10730</name>
</gene>
<keyword evidence="3 9" id="KW-0132">Cell division</keyword>
<evidence type="ECO:0000256" key="8">
    <source>
        <dbReference type="ARBA" id="ARBA00023306"/>
    </source>
</evidence>
<feature type="active site" evidence="9">
    <location>
        <position position="272"/>
    </location>
</feature>
<feature type="active site" evidence="9">
    <location>
        <position position="249"/>
    </location>
</feature>
<evidence type="ECO:0000259" key="11">
    <source>
        <dbReference type="PROSITE" id="PS51900"/>
    </source>
</evidence>
<evidence type="ECO:0000256" key="4">
    <source>
        <dbReference type="ARBA" id="ARBA00022829"/>
    </source>
</evidence>
<dbReference type="GO" id="GO:0009037">
    <property type="term" value="F:tyrosine-based site-specific recombinase activity"/>
    <property type="evidence" value="ECO:0007669"/>
    <property type="project" value="UniProtKB-UniRule"/>
</dbReference>
<dbReference type="AlphaFoldDB" id="A0A1I2L3K9"/>
<accession>A0A1I2L3K9</accession>
<dbReference type="Gene3D" id="1.10.150.130">
    <property type="match status" value="1"/>
</dbReference>
<dbReference type="EMBL" id="FOOH01000007">
    <property type="protein sequence ID" value="SFF73914.1"/>
    <property type="molecule type" value="Genomic_DNA"/>
</dbReference>
<feature type="domain" description="Core-binding (CB)" evidence="11">
    <location>
        <begin position="4"/>
        <end position="91"/>
    </location>
</feature>
<feature type="active site" evidence="9">
    <location>
        <position position="246"/>
    </location>
</feature>
<dbReference type="PANTHER" id="PTHR30349">
    <property type="entry name" value="PHAGE INTEGRASE-RELATED"/>
    <property type="match status" value="1"/>
</dbReference>
<evidence type="ECO:0000256" key="9">
    <source>
        <dbReference type="HAMAP-Rule" id="MF_01808"/>
    </source>
</evidence>
<reference evidence="13" key="1">
    <citation type="submission" date="2016-10" db="EMBL/GenBank/DDBJ databases">
        <authorList>
            <person name="Varghese N."/>
            <person name="Submissions S."/>
        </authorList>
    </citation>
    <scope>NUCLEOTIDE SEQUENCE [LARGE SCALE GENOMIC DNA]</scope>
    <source>
        <strain evidence="13">DSM 23515</strain>
    </source>
</reference>
<feature type="active site" evidence="9">
    <location>
        <position position="176"/>
    </location>
</feature>
<dbReference type="GO" id="GO:0007059">
    <property type="term" value="P:chromosome segregation"/>
    <property type="evidence" value="ECO:0007669"/>
    <property type="project" value="UniProtKB-UniRule"/>
</dbReference>
<feature type="active site" evidence="9">
    <location>
        <position position="152"/>
    </location>
</feature>
<evidence type="ECO:0000256" key="3">
    <source>
        <dbReference type="ARBA" id="ARBA00022618"/>
    </source>
</evidence>
<dbReference type="GO" id="GO:0006313">
    <property type="term" value="P:DNA transposition"/>
    <property type="evidence" value="ECO:0007669"/>
    <property type="project" value="UniProtKB-UniRule"/>
</dbReference>
<keyword evidence="5 9" id="KW-0229">DNA integration</keyword>
<keyword evidence="7 9" id="KW-0233">DNA recombination</keyword>
<evidence type="ECO:0000313" key="13">
    <source>
        <dbReference type="Proteomes" id="UP000199116"/>
    </source>
</evidence>
<sequence length="304" mass="35143">MSINSFFMPFSQFLDYLQLEKKYSPNTLTAYKTDLESFSEFILFEFEEKDLRNVHYSQIRNWIVSLVDQGVSNRSINRKISSLKAYYRFLQKTGDIEFSPLAKHKALKTASKIQVPFSEAEISQVLEQIDISDFEGLRDRLIVELFYTTGMRRIELIEIKLQDVDLSGKYVKVLGKRQKERIIPLLPGVISNLENYISKRSDLVKGQEPSYLFVTQKGIKLYESLVYRIINNYFSKVSGKIKRSPHILRHSFATHLLNQGANLNAVKELLGHSSLAATQVYTHNSISELSKVHQMAHPRNKKTN</sequence>